<protein>
    <submittedName>
        <fullName evidence="6">Histidine kinase</fullName>
    </submittedName>
</protein>
<feature type="transmembrane region" description="Helical" evidence="4">
    <location>
        <begin position="180"/>
        <end position="199"/>
    </location>
</feature>
<feature type="transmembrane region" description="Helical" evidence="4">
    <location>
        <begin position="237"/>
        <end position="255"/>
    </location>
</feature>
<name>A0A4Z0QXF2_9FIRM</name>
<dbReference type="Pfam" id="PF02518">
    <property type="entry name" value="HATPase_c"/>
    <property type="match status" value="1"/>
</dbReference>
<keyword evidence="4" id="KW-0472">Membrane</keyword>
<feature type="transmembrane region" description="Helical" evidence="4">
    <location>
        <begin position="275"/>
        <end position="297"/>
    </location>
</feature>
<dbReference type="EMBL" id="SPQQ01000022">
    <property type="protein sequence ID" value="TGE34999.1"/>
    <property type="molecule type" value="Genomic_DNA"/>
</dbReference>
<dbReference type="SUPFAM" id="SSF50156">
    <property type="entry name" value="PDZ domain-like"/>
    <property type="match status" value="1"/>
</dbReference>
<keyword evidence="3" id="KW-0902">Two-component regulatory system</keyword>
<dbReference type="Gene3D" id="3.30.565.10">
    <property type="entry name" value="Histidine kinase-like ATPase, C-terminal domain"/>
    <property type="match status" value="1"/>
</dbReference>
<feature type="transmembrane region" description="Helical" evidence="4">
    <location>
        <begin position="152"/>
        <end position="168"/>
    </location>
</feature>
<accession>A0A4Z0QXF2</accession>
<dbReference type="InterPro" id="IPR036034">
    <property type="entry name" value="PDZ_sf"/>
</dbReference>
<dbReference type="InterPro" id="IPR050482">
    <property type="entry name" value="Sensor_HK_TwoCompSys"/>
</dbReference>
<evidence type="ECO:0000256" key="2">
    <source>
        <dbReference type="ARBA" id="ARBA00022777"/>
    </source>
</evidence>
<dbReference type="GO" id="GO:0000160">
    <property type="term" value="P:phosphorelay signal transduction system"/>
    <property type="evidence" value="ECO:0007669"/>
    <property type="project" value="UniProtKB-KW"/>
</dbReference>
<dbReference type="InterPro" id="IPR003594">
    <property type="entry name" value="HATPase_dom"/>
</dbReference>
<keyword evidence="1" id="KW-0808">Transferase</keyword>
<keyword evidence="2 6" id="KW-0418">Kinase</keyword>
<dbReference type="CDD" id="cd16917">
    <property type="entry name" value="HATPase_UhpB-NarQ-NarX-like"/>
    <property type="match status" value="1"/>
</dbReference>
<proteinExistence type="predicted"/>
<keyword evidence="4" id="KW-1133">Transmembrane helix</keyword>
<dbReference type="RefSeq" id="WP_135552684.1">
    <property type="nucleotide sequence ID" value="NZ_SPQQ01000022.1"/>
</dbReference>
<gene>
    <name evidence="6" type="ORF">E4K67_27600</name>
</gene>
<keyword evidence="4" id="KW-0812">Transmembrane</keyword>
<feature type="transmembrane region" description="Helical" evidence="4">
    <location>
        <begin position="370"/>
        <end position="390"/>
    </location>
</feature>
<comment type="caution">
    <text evidence="6">The sequence shown here is derived from an EMBL/GenBank/DDBJ whole genome shotgun (WGS) entry which is preliminary data.</text>
</comment>
<dbReference type="InterPro" id="IPR005467">
    <property type="entry name" value="His_kinase_dom"/>
</dbReference>
<dbReference type="OrthoDB" id="9781904at2"/>
<evidence type="ECO:0000256" key="1">
    <source>
        <dbReference type="ARBA" id="ARBA00022679"/>
    </source>
</evidence>
<feature type="transmembrane region" description="Helical" evidence="4">
    <location>
        <begin position="12"/>
        <end position="31"/>
    </location>
</feature>
<organism evidence="6 7">
    <name type="scientific">Desulfosporosinus fructosivorans</name>
    <dbReference type="NCBI Taxonomy" id="2018669"/>
    <lineage>
        <taxon>Bacteria</taxon>
        <taxon>Bacillati</taxon>
        <taxon>Bacillota</taxon>
        <taxon>Clostridia</taxon>
        <taxon>Eubacteriales</taxon>
        <taxon>Desulfitobacteriaceae</taxon>
        <taxon>Desulfosporosinus</taxon>
    </lineage>
</organism>
<sequence length="786" mass="89104">MLKNMFRRQAYYIASAAFVLLWIVYFIASIHQPFVGLGLEMVGEQWMVTSSNPNGEGYHAGIRVGDLILKINDQDSGKYRFVQKWGEAEGASTIEVQKSDQPTNSIMKIPESTVLLRSFSEIPMVVLGFSFWILGFITWYKRSFLLQARTLFWLNWLIGLAIILAPASSRDLLFARELEYIILSLVPMFLIEFVSALPSGNKNQVNQFVRLLLAFIFVIILSLTILQSAGIAHCISLLRKLVLSNMILGILLALWKLGELIRFPRDKPERNQASIVLLGMAIGFLPIVLLTAVPVIVGFQPLVYTQVSYLFVSIVPVTWYYVIVNKYLPDSRRLLEAIISFFAEGIILSVVVSCVLFISKVVKALNLEVYLAALSLTMLFMVCLSVIRVVKRKILEKCSFFKGQKDFRKRVLRLNESLTSINDEDRILEEVVKSLSIEGAFIIVEDGKGGYLKKALGRLLEKPSQQAELEEFFQADQRINLKAKILPESFSAEIYIPVVSDDFSCGIFLGHRYSHVKFELDELPLITLISSQLAQRLITTFVIQELSKEIKFMVQKSQETQRRNLGLQGITTALFRGLEKERKLVAFEIHDGPLQLGLDLNRYLKYLIEECLTNNDNKTVKAISHMRKLVENLNLELRLISNDLRPPSLTDLGLLTAVEFMCEEIMLKELLLISLETVGISRDEHFKEEVELTAYRFLQEGITNAVKHSDSNKLKIHIERNESNLELMVSDLGKGFDTSKIEDWALTGAHFGLVGMKERIESLGGELQISSEIQRGTMLKATIPVE</sequence>
<dbReference type="GO" id="GO:0016301">
    <property type="term" value="F:kinase activity"/>
    <property type="evidence" value="ECO:0007669"/>
    <property type="project" value="UniProtKB-KW"/>
</dbReference>
<feature type="domain" description="Histidine kinase" evidence="5">
    <location>
        <begin position="696"/>
        <end position="786"/>
    </location>
</feature>
<feature type="transmembrane region" description="Helical" evidence="4">
    <location>
        <begin position="211"/>
        <end position="231"/>
    </location>
</feature>
<evidence type="ECO:0000259" key="5">
    <source>
        <dbReference type="PROSITE" id="PS50109"/>
    </source>
</evidence>
<dbReference type="PANTHER" id="PTHR24421">
    <property type="entry name" value="NITRATE/NITRITE SENSOR PROTEIN NARX-RELATED"/>
    <property type="match status" value="1"/>
</dbReference>
<dbReference type="AlphaFoldDB" id="A0A4Z0QXF2"/>
<evidence type="ECO:0000313" key="7">
    <source>
        <dbReference type="Proteomes" id="UP000298460"/>
    </source>
</evidence>
<evidence type="ECO:0000313" key="6">
    <source>
        <dbReference type="EMBL" id="TGE34999.1"/>
    </source>
</evidence>
<dbReference type="PROSITE" id="PS50109">
    <property type="entry name" value="HIS_KIN"/>
    <property type="match status" value="1"/>
</dbReference>
<dbReference type="Proteomes" id="UP000298460">
    <property type="component" value="Unassembled WGS sequence"/>
</dbReference>
<feature type="transmembrane region" description="Helical" evidence="4">
    <location>
        <begin position="122"/>
        <end position="140"/>
    </location>
</feature>
<evidence type="ECO:0000256" key="3">
    <source>
        <dbReference type="ARBA" id="ARBA00023012"/>
    </source>
</evidence>
<dbReference type="SUPFAM" id="SSF55874">
    <property type="entry name" value="ATPase domain of HSP90 chaperone/DNA topoisomerase II/histidine kinase"/>
    <property type="match status" value="1"/>
</dbReference>
<feature type="transmembrane region" description="Helical" evidence="4">
    <location>
        <begin position="334"/>
        <end position="358"/>
    </location>
</feature>
<evidence type="ECO:0000256" key="4">
    <source>
        <dbReference type="SAM" id="Phobius"/>
    </source>
</evidence>
<dbReference type="PANTHER" id="PTHR24421:SF55">
    <property type="entry name" value="SENSOR HISTIDINE KINASE YDFH"/>
    <property type="match status" value="1"/>
</dbReference>
<dbReference type="InterPro" id="IPR036890">
    <property type="entry name" value="HATPase_C_sf"/>
</dbReference>
<feature type="transmembrane region" description="Helical" evidence="4">
    <location>
        <begin position="303"/>
        <end position="322"/>
    </location>
</feature>
<keyword evidence="7" id="KW-1185">Reference proteome</keyword>
<reference evidence="6 7" key="1">
    <citation type="submission" date="2019-03" db="EMBL/GenBank/DDBJ databases">
        <title>Draft Genome Sequence of Desulfosporosinus fructosivorans Strain 63.6F, Isolated from Marine Sediment in the Baltic Sea.</title>
        <authorList>
            <person name="Hausmann B."/>
            <person name="Vandieken V."/>
            <person name="Pjevac P."/>
            <person name="Schreck K."/>
            <person name="Herbold C.W."/>
            <person name="Loy A."/>
        </authorList>
    </citation>
    <scope>NUCLEOTIDE SEQUENCE [LARGE SCALE GENOMIC DNA]</scope>
    <source>
        <strain evidence="6 7">63.6F</strain>
    </source>
</reference>